<dbReference type="RefSeq" id="WP_137247772.1">
    <property type="nucleotide sequence ID" value="NZ_SZQA01000013.1"/>
</dbReference>
<accession>A0A4U3MFC6</accession>
<protein>
    <submittedName>
        <fullName evidence="1">Uncharacterized protein</fullName>
    </submittedName>
</protein>
<dbReference type="AlphaFoldDB" id="A0A4U3MFC6"/>
<reference evidence="1 2" key="1">
    <citation type="submission" date="2019-04" db="EMBL/GenBank/DDBJ databases">
        <title>Herbidospora sp. NEAU-GS14.nov., a novel actinomycete isolated from soil.</title>
        <authorList>
            <person name="Han L."/>
        </authorList>
    </citation>
    <scope>NUCLEOTIDE SEQUENCE [LARGE SCALE GENOMIC DNA]</scope>
    <source>
        <strain evidence="1 2">NEAU-GS14</strain>
    </source>
</reference>
<dbReference type="Proteomes" id="UP000308705">
    <property type="component" value="Unassembled WGS sequence"/>
</dbReference>
<sequence>MHATFHGELIAGCPEDLMAKVEQMIDHAADELGAIISPETDSSELLGLYDEMRGKLQDVAYVANVIQLVHPDQAMRDRTRHLIHCRSRRAAH</sequence>
<organism evidence="1 2">
    <name type="scientific">Herbidospora galbida</name>
    <dbReference type="NCBI Taxonomy" id="2575442"/>
    <lineage>
        <taxon>Bacteria</taxon>
        <taxon>Bacillati</taxon>
        <taxon>Actinomycetota</taxon>
        <taxon>Actinomycetes</taxon>
        <taxon>Streptosporangiales</taxon>
        <taxon>Streptosporangiaceae</taxon>
        <taxon>Herbidospora</taxon>
    </lineage>
</organism>
<gene>
    <name evidence="1" type="ORF">FDA94_15565</name>
</gene>
<dbReference type="EMBL" id="SZQA01000013">
    <property type="protein sequence ID" value="TKK87975.1"/>
    <property type="molecule type" value="Genomic_DNA"/>
</dbReference>
<comment type="caution">
    <text evidence="1">The sequence shown here is derived from an EMBL/GenBank/DDBJ whole genome shotgun (WGS) entry which is preliminary data.</text>
</comment>
<name>A0A4U3MFC6_9ACTN</name>
<keyword evidence="2" id="KW-1185">Reference proteome</keyword>
<evidence type="ECO:0000313" key="2">
    <source>
        <dbReference type="Proteomes" id="UP000308705"/>
    </source>
</evidence>
<evidence type="ECO:0000313" key="1">
    <source>
        <dbReference type="EMBL" id="TKK87975.1"/>
    </source>
</evidence>
<proteinExistence type="predicted"/>